<evidence type="ECO:0000313" key="3">
    <source>
        <dbReference type="Proteomes" id="UP000652761"/>
    </source>
</evidence>
<dbReference type="EMBL" id="NMUH01001187">
    <property type="protein sequence ID" value="MQL89882.1"/>
    <property type="molecule type" value="Genomic_DNA"/>
</dbReference>
<sequence>MLALCHVPSISEYELSRHSQRKYGVEVLYGVTVCAFVAPKIIGGVNAPSPVGELGMAQKFIGVDNLQAFNFVEQIKISRSPEEAARIGRSVQRKYPNMNQHKKKNPKLR</sequence>
<accession>A0A843UUH6</accession>
<dbReference type="Proteomes" id="UP000652761">
    <property type="component" value="Unassembled WGS sequence"/>
</dbReference>
<protein>
    <submittedName>
        <fullName evidence="2">Uncharacterized protein</fullName>
    </submittedName>
</protein>
<proteinExistence type="predicted"/>
<comment type="caution">
    <text evidence="2">The sequence shown here is derived from an EMBL/GenBank/DDBJ whole genome shotgun (WGS) entry which is preliminary data.</text>
</comment>
<evidence type="ECO:0000313" key="2">
    <source>
        <dbReference type="EMBL" id="MQL89882.1"/>
    </source>
</evidence>
<evidence type="ECO:0000256" key="1">
    <source>
        <dbReference type="SAM" id="MobiDB-lite"/>
    </source>
</evidence>
<keyword evidence="3" id="KW-1185">Reference proteome</keyword>
<feature type="region of interest" description="Disordered" evidence="1">
    <location>
        <begin position="87"/>
        <end position="109"/>
    </location>
</feature>
<dbReference type="OrthoDB" id="206452at2759"/>
<reference evidence="2" key="1">
    <citation type="submission" date="2017-07" db="EMBL/GenBank/DDBJ databases">
        <title>Taro Niue Genome Assembly and Annotation.</title>
        <authorList>
            <person name="Atibalentja N."/>
            <person name="Keating K."/>
            <person name="Fields C.J."/>
        </authorList>
    </citation>
    <scope>NUCLEOTIDE SEQUENCE</scope>
    <source>
        <strain evidence="2">Niue_2</strain>
        <tissue evidence="2">Leaf</tissue>
    </source>
</reference>
<gene>
    <name evidence="2" type="ORF">Taro_022466</name>
</gene>
<feature type="compositionally biased region" description="Basic residues" evidence="1">
    <location>
        <begin position="100"/>
        <end position="109"/>
    </location>
</feature>
<organism evidence="2 3">
    <name type="scientific">Colocasia esculenta</name>
    <name type="common">Wild taro</name>
    <name type="synonym">Arum esculentum</name>
    <dbReference type="NCBI Taxonomy" id="4460"/>
    <lineage>
        <taxon>Eukaryota</taxon>
        <taxon>Viridiplantae</taxon>
        <taxon>Streptophyta</taxon>
        <taxon>Embryophyta</taxon>
        <taxon>Tracheophyta</taxon>
        <taxon>Spermatophyta</taxon>
        <taxon>Magnoliopsida</taxon>
        <taxon>Liliopsida</taxon>
        <taxon>Araceae</taxon>
        <taxon>Aroideae</taxon>
        <taxon>Colocasieae</taxon>
        <taxon>Colocasia</taxon>
    </lineage>
</organism>
<name>A0A843UUH6_COLES</name>
<dbReference type="AlphaFoldDB" id="A0A843UUH6"/>